<feature type="domain" description="SET" evidence="2">
    <location>
        <begin position="460"/>
        <end position="561"/>
    </location>
</feature>
<feature type="compositionally biased region" description="Low complexity" evidence="1">
    <location>
        <begin position="16"/>
        <end position="25"/>
    </location>
</feature>
<dbReference type="InterPro" id="IPR053185">
    <property type="entry name" value="SET_domain_protein"/>
</dbReference>
<reference evidence="3 4" key="1">
    <citation type="journal article" date="2024" name="J. Plant Pathol.">
        <title>Sequence and assembly of the genome of Seiridium unicorne, isolate CBS 538.82, causal agent of cypress canker disease.</title>
        <authorList>
            <person name="Scali E."/>
            <person name="Rocca G.D."/>
            <person name="Danti R."/>
            <person name="Garbelotto M."/>
            <person name="Barberini S."/>
            <person name="Baroncelli R."/>
            <person name="Emiliani G."/>
        </authorList>
    </citation>
    <scope>NUCLEOTIDE SEQUENCE [LARGE SCALE GENOMIC DNA]</scope>
    <source>
        <strain evidence="3 4">BM-138-508</strain>
    </source>
</reference>
<dbReference type="PANTHER" id="PTHR47332">
    <property type="entry name" value="SET DOMAIN-CONTAINING PROTEIN 5"/>
    <property type="match status" value="1"/>
</dbReference>
<protein>
    <recommendedName>
        <fullName evidence="2">SET domain-containing protein</fullName>
    </recommendedName>
</protein>
<dbReference type="Pfam" id="PF00856">
    <property type="entry name" value="SET"/>
    <property type="match status" value="1"/>
</dbReference>
<dbReference type="CDD" id="cd20071">
    <property type="entry name" value="SET_SMYD"/>
    <property type="match status" value="1"/>
</dbReference>
<evidence type="ECO:0000313" key="3">
    <source>
        <dbReference type="EMBL" id="KAK9423316.1"/>
    </source>
</evidence>
<feature type="region of interest" description="Disordered" evidence="1">
    <location>
        <begin position="707"/>
        <end position="726"/>
    </location>
</feature>
<keyword evidence="4" id="KW-1185">Reference proteome</keyword>
<evidence type="ECO:0000256" key="1">
    <source>
        <dbReference type="SAM" id="MobiDB-lite"/>
    </source>
</evidence>
<comment type="caution">
    <text evidence="3">The sequence shown here is derived from an EMBL/GenBank/DDBJ whole genome shotgun (WGS) entry which is preliminary data.</text>
</comment>
<feature type="region of interest" description="Disordered" evidence="1">
    <location>
        <begin position="1"/>
        <end position="60"/>
    </location>
</feature>
<dbReference type="SUPFAM" id="SSF82199">
    <property type="entry name" value="SET domain"/>
    <property type="match status" value="1"/>
</dbReference>
<accession>A0ABR2V921</accession>
<feature type="compositionally biased region" description="Basic residues" evidence="1">
    <location>
        <begin position="1"/>
        <end position="15"/>
    </location>
</feature>
<dbReference type="InterPro" id="IPR021463">
    <property type="entry name" value="Methyltransf_34"/>
</dbReference>
<organism evidence="3 4">
    <name type="scientific">Seiridium unicorne</name>
    <dbReference type="NCBI Taxonomy" id="138068"/>
    <lineage>
        <taxon>Eukaryota</taxon>
        <taxon>Fungi</taxon>
        <taxon>Dikarya</taxon>
        <taxon>Ascomycota</taxon>
        <taxon>Pezizomycotina</taxon>
        <taxon>Sordariomycetes</taxon>
        <taxon>Xylariomycetidae</taxon>
        <taxon>Amphisphaeriales</taxon>
        <taxon>Sporocadaceae</taxon>
        <taxon>Seiridium</taxon>
    </lineage>
</organism>
<dbReference type="InterPro" id="IPR001214">
    <property type="entry name" value="SET_dom"/>
</dbReference>
<evidence type="ECO:0000313" key="4">
    <source>
        <dbReference type="Proteomes" id="UP001408356"/>
    </source>
</evidence>
<dbReference type="Gene3D" id="2.170.270.10">
    <property type="entry name" value="SET domain"/>
    <property type="match status" value="1"/>
</dbReference>
<gene>
    <name evidence="3" type="ORF">SUNI508_04210</name>
</gene>
<dbReference type="PANTHER" id="PTHR47332:SF4">
    <property type="entry name" value="SET DOMAIN-CONTAINING PROTEIN 5"/>
    <property type="match status" value="1"/>
</dbReference>
<dbReference type="Pfam" id="PF11312">
    <property type="entry name" value="Methyltransf_34"/>
    <property type="match status" value="1"/>
</dbReference>
<dbReference type="EMBL" id="JARVKF010000079">
    <property type="protein sequence ID" value="KAK9423316.1"/>
    <property type="molecule type" value="Genomic_DNA"/>
</dbReference>
<proteinExistence type="predicted"/>
<dbReference type="PROSITE" id="PS50280">
    <property type="entry name" value="SET"/>
    <property type="match status" value="1"/>
</dbReference>
<name>A0ABR2V921_9PEZI</name>
<sequence>MKKFERHSQSQRKHGPLSVSSASKAPAPPPSSRPGWTGPGFVKKAARKPRPSPTPQALTPTVQGNILPVELQQLILDIFRSTFPACHDFAALKPSLRQINEALLRRDLEMAFGSEEFLEGYAIRWSPSRALGYSNLLAQICEQKSDNAWVKRLIGDVEGKPARVPGSPGMFFKTPMKYPQEQLLTQVGRQVCFGGGAAEMMTFAGLLRHVRKSAAGKPCAASPARLEDDSPSNVHTPVNLHLVDAADWSSVVSKLQVGVISPPALSKYASAAARALNASLLSPRAIEVSFERADILDLALEDLRPLLGPEPLLLTLFLTINDLYTTSIRKTTAFLRRLTHVAPTESLLLVVETADAVSPARTVKHGEETMEYSINWLLDKALLPTGEKGEDGEQELELMWERLIEDTDVLYRLPEKRLAYPRYATLMFPDDGNGSREQFRCSNILAAAGQLSSTDHKSLLRLSLNQSKRSGVVGLVLAAWQCFPFNLMAIGQSREVLNIFYNNNFALSDELGTRALFPTVARINHSCVPNSQGNFNEILRSFTIHATRSIARGEEVTISYLRDGLALRAARQAKLHAGYDFHCGCELCSGSFRRRKESRERRDEIRLQLMAFARLQGPAYDPEMIVRKLALTRLIIDTYELEGLAGRELASLYSTAAGLAMSLDDHGLAATLGARGLGLEKDAVGHDSPFYEASRLAFTQMRFGNEKTQQILPDDTSPELSYAPWT</sequence>
<evidence type="ECO:0000259" key="2">
    <source>
        <dbReference type="PROSITE" id="PS50280"/>
    </source>
</evidence>
<dbReference type="InterPro" id="IPR046341">
    <property type="entry name" value="SET_dom_sf"/>
</dbReference>
<dbReference type="Proteomes" id="UP001408356">
    <property type="component" value="Unassembled WGS sequence"/>
</dbReference>